<reference evidence="1" key="1">
    <citation type="submission" date="2024-07" db="EMBL/GenBank/DDBJ databases">
        <title>Metagenome and Metagenome-Assembled Genomes of Archaea from a hot spring from the geothermal field of Los Azufres, Mexico.</title>
        <authorList>
            <person name="Marin-Paredes R."/>
            <person name="Martinez-Romero E."/>
            <person name="Servin-Garciduenas L.E."/>
        </authorList>
    </citation>
    <scope>NUCLEOTIDE SEQUENCE</scope>
</reference>
<evidence type="ECO:0000313" key="1">
    <source>
        <dbReference type="EMBL" id="MFB6490314.1"/>
    </source>
</evidence>
<proteinExistence type="predicted"/>
<evidence type="ECO:0000313" key="2">
    <source>
        <dbReference type="Proteomes" id="UP000033636"/>
    </source>
</evidence>
<accession>A0ACC6UZR5</accession>
<name>A0ACC6UZR5_9CREN</name>
<sequence>MEVPPIGVKYPNAAEAALKILGMHCATCSLTVQKALLSAPGVLYASVSLAADEAKIVYDPAKVSYPEILRAVQRAGYDIYREEVAVGLASLSPDDWPAVIRRLSRPGIFRASPDYGARSILVEYNPLELTPKDIEEAIRGAGFEVVWVKRGSLDFDVDARASAIELRDLLARLWVALPLAAAIIALMALPDTPLKALLSFLLATPVQFYSGMRFIKGAYRAFKNLAPNMDSLVALGTLAAYFYSAASLALGRYGQTYFDASAVVIAAVLLGRYIEARMRTRTADAVRRLFSLMPSRARVLKGGAVGEKPAGEVEPGELVEVREGEAVPVDGYIEEGAGSIDVSSFTGEPAPVDAAKGALVLAGMKLISGRIVVRATRSGAHTALAQMAKLVRIAQGARLPVQDIVDKVAGAFTWVVMAAAAATFAAWYLAGAGLATSLLFAVAVLVVACPCALGLATPLAVAVGVGKASEKGVLIKRPEALQKLLKARVIAFDKTGTLTLGRPRVAEVIGGDEVLRLAAAAESKSNHPLGRALVEEAVRRGLKLEEPESFDSFPGQGVVAQIGGSVVAVGNERIVEGMGAPLGKYGATAEGLRRRGYTVSYVVKDGAVVGLIAFGDTARPGVPELIKRLKAAGLATAMLTGDAAPSAEALGKSLGIDEVRAGLTPEDKAKAVEELREKYGPVAYVGDGVNDAVALSSADVGVAVGSGADIAKEAGDIVLLGGGAEKLDEVIKIAKAILNNIKFNLVWAFAFNAVLIPIAAGALVSLGVILKPELAGIAMALSSVIVTLNSFRLRYSK</sequence>
<comment type="caution">
    <text evidence="1">The sequence shown here is derived from an EMBL/GenBank/DDBJ whole genome shotgun (WGS) entry which is preliminary data.</text>
</comment>
<protein>
    <submittedName>
        <fullName evidence="1">Heavy metal translocating P-type ATPase</fullName>
    </submittedName>
</protein>
<dbReference type="EMBL" id="JZWT02000007">
    <property type="protein sequence ID" value="MFB6490314.1"/>
    <property type="molecule type" value="Genomic_DNA"/>
</dbReference>
<organism evidence="1 2">
    <name type="scientific">Thermoproteus sp. AZ2</name>
    <dbReference type="NCBI Taxonomy" id="1609232"/>
    <lineage>
        <taxon>Archaea</taxon>
        <taxon>Thermoproteota</taxon>
        <taxon>Thermoprotei</taxon>
        <taxon>Thermoproteales</taxon>
        <taxon>Thermoproteaceae</taxon>
        <taxon>Thermoproteus</taxon>
    </lineage>
</organism>
<gene>
    <name evidence="1" type="ORF">TU35_003545</name>
</gene>
<dbReference type="Proteomes" id="UP000033636">
    <property type="component" value="Unassembled WGS sequence"/>
</dbReference>